<keyword evidence="3" id="KW-1185">Reference proteome</keyword>
<evidence type="ECO:0000313" key="2">
    <source>
        <dbReference type="EMBL" id="KAF1689438.1"/>
    </source>
</evidence>
<dbReference type="EMBL" id="PDWK01000021">
    <property type="protein sequence ID" value="KAF1689438.1"/>
    <property type="molecule type" value="Genomic_DNA"/>
</dbReference>
<gene>
    <name evidence="2" type="ORF">CR938_05925</name>
</gene>
<dbReference type="OrthoDB" id="5833205at2"/>
<sequence length="475" mass="48541">MKRNLKWSVLAVAIVAANASVVQAGSGPDINFEWNSTINDEVNNTVNNELNNTVNNEFNTNVDVALNKDVNVDIDYADSYENTERYLHDEAYTNHQTTVRHDEQVDVDSNIERDEHNVSVSLRKSLSLTSDVNFSGDPTISGDIEVDSAAIAVVDNRQLVSGNRAANEELTNEASLRGDAASGASGNLQFNVGAGDNNVQDNAAALSAADASFAFGVADAEVFVNQQGGGNWTSNVGVTNDAAIAGGAFSGATGNIGVNVASGNNNEQKNALAASVATSAYATASVSSNQISAGNTVSNAPLTREVYETLQIQLSGTVDGTTSSTGTGTYEGSGAAYQMDNFYLDTWSGALPHTNGTTTGHIDMDADIQNAVENPNRPGVGGIAFDTEESGTLAFEEMGTAELEANLSGTVLYSSNTVVAAAYNSASLSGSAFSGASGNIGVNVAAGTGNLQANSLSMAVAQPGAGGGGGGNGGE</sequence>
<reference evidence="2" key="1">
    <citation type="submission" date="2017-10" db="EMBL/GenBank/DDBJ databases">
        <title>Whole genome sequencing of members of genus Pseudoxanthomonas.</title>
        <authorList>
            <person name="Kumar S."/>
            <person name="Bansal K."/>
            <person name="Kaur A."/>
            <person name="Patil P."/>
            <person name="Sharma S."/>
            <person name="Patil P.B."/>
        </authorList>
    </citation>
    <scope>NUCLEOTIDE SEQUENCE</scope>
    <source>
        <strain evidence="2">DSM 22914</strain>
    </source>
</reference>
<evidence type="ECO:0000313" key="3">
    <source>
        <dbReference type="Proteomes" id="UP000717981"/>
    </source>
</evidence>
<keyword evidence="1" id="KW-0732">Signal</keyword>
<dbReference type="AlphaFoldDB" id="A0A921NVY9"/>
<comment type="caution">
    <text evidence="2">The sequence shown here is derived from an EMBL/GenBank/DDBJ whole genome shotgun (WGS) entry which is preliminary data.</text>
</comment>
<protein>
    <submittedName>
        <fullName evidence="2">Adhesin</fullName>
    </submittedName>
</protein>
<feature type="signal peptide" evidence="1">
    <location>
        <begin position="1"/>
        <end position="24"/>
    </location>
</feature>
<name>A0A921NVY9_9GAMM</name>
<feature type="chain" id="PRO_5037680247" evidence="1">
    <location>
        <begin position="25"/>
        <end position="475"/>
    </location>
</feature>
<accession>A0A921NVY9</accession>
<dbReference type="Proteomes" id="UP000717981">
    <property type="component" value="Unassembled WGS sequence"/>
</dbReference>
<organism evidence="2 3">
    <name type="scientific">Pseudoxanthomonas taiwanensis</name>
    <dbReference type="NCBI Taxonomy" id="176598"/>
    <lineage>
        <taxon>Bacteria</taxon>
        <taxon>Pseudomonadati</taxon>
        <taxon>Pseudomonadota</taxon>
        <taxon>Gammaproteobacteria</taxon>
        <taxon>Lysobacterales</taxon>
        <taxon>Lysobacteraceae</taxon>
        <taxon>Pseudoxanthomonas</taxon>
    </lineage>
</organism>
<evidence type="ECO:0000256" key="1">
    <source>
        <dbReference type="SAM" id="SignalP"/>
    </source>
</evidence>
<dbReference type="RefSeq" id="WP_162124110.1">
    <property type="nucleotide sequence ID" value="NZ_PDWK01000021.1"/>
</dbReference>
<proteinExistence type="predicted"/>